<proteinExistence type="predicted"/>
<keyword evidence="3" id="KW-1185">Reference proteome</keyword>
<evidence type="ECO:0008006" key="4">
    <source>
        <dbReference type="Google" id="ProtNLM"/>
    </source>
</evidence>
<accession>A0ABX1JS21</accession>
<keyword evidence="1" id="KW-0732">Signal</keyword>
<feature type="chain" id="PRO_5045814370" description="Lipoprotein" evidence="1">
    <location>
        <begin position="27"/>
        <end position="143"/>
    </location>
</feature>
<name>A0ABX1JS21_9MICC</name>
<dbReference type="Proteomes" id="UP000523795">
    <property type="component" value="Unassembled WGS sequence"/>
</dbReference>
<gene>
    <name evidence="2" type="ORF">HER39_16005</name>
</gene>
<feature type="signal peptide" evidence="1">
    <location>
        <begin position="1"/>
        <end position="26"/>
    </location>
</feature>
<sequence>MRTWRFASSSALALRLAGAGSVLLLAAGCAGLNPGTGEAAASAQHFHRLLEAGDGSAACGLLAPGTAEEVEGGTPGSCADKLPRLGLGPAFEVVESRAYGREAQVRLDGDTVFLTRSGGRWVVAAAGCTSRGERPYDCEVKGD</sequence>
<evidence type="ECO:0000256" key="1">
    <source>
        <dbReference type="SAM" id="SignalP"/>
    </source>
</evidence>
<organism evidence="2 3">
    <name type="scientific">Arthrobacter deserti</name>
    <dbReference type="NCBI Taxonomy" id="1742687"/>
    <lineage>
        <taxon>Bacteria</taxon>
        <taxon>Bacillati</taxon>
        <taxon>Actinomycetota</taxon>
        <taxon>Actinomycetes</taxon>
        <taxon>Micrococcales</taxon>
        <taxon>Micrococcaceae</taxon>
        <taxon>Arthrobacter</taxon>
    </lineage>
</organism>
<dbReference type="EMBL" id="JAAZSR010000384">
    <property type="protein sequence ID" value="NKX52043.1"/>
    <property type="molecule type" value="Genomic_DNA"/>
</dbReference>
<protein>
    <recommendedName>
        <fullName evidence="4">Lipoprotein</fullName>
    </recommendedName>
</protein>
<reference evidence="2 3" key="1">
    <citation type="submission" date="2020-04" db="EMBL/GenBank/DDBJ databases">
        <authorList>
            <person name="Liu S."/>
        </authorList>
    </citation>
    <scope>NUCLEOTIDE SEQUENCE [LARGE SCALE GENOMIC DNA]</scope>
    <source>
        <strain evidence="2 3">CGMCC 1.15091</strain>
    </source>
</reference>
<comment type="caution">
    <text evidence="2">The sequence shown here is derived from an EMBL/GenBank/DDBJ whole genome shotgun (WGS) entry which is preliminary data.</text>
</comment>
<dbReference type="PROSITE" id="PS51257">
    <property type="entry name" value="PROKAR_LIPOPROTEIN"/>
    <property type="match status" value="1"/>
</dbReference>
<evidence type="ECO:0000313" key="2">
    <source>
        <dbReference type="EMBL" id="NKX52043.1"/>
    </source>
</evidence>
<evidence type="ECO:0000313" key="3">
    <source>
        <dbReference type="Proteomes" id="UP000523795"/>
    </source>
</evidence>